<evidence type="ECO:0000313" key="4">
    <source>
        <dbReference type="Proteomes" id="UP000246894"/>
    </source>
</evidence>
<name>A0A2Z3RWC4_9MICO</name>
<accession>A0A2Z3RWC4</accession>
<keyword evidence="1" id="KW-0472">Membrane</keyword>
<dbReference type="Proteomes" id="UP000246894">
    <property type="component" value="Chromosome"/>
</dbReference>
<dbReference type="Pfam" id="PF13828">
    <property type="entry name" value="DUF4190"/>
    <property type="match status" value="1"/>
</dbReference>
<feature type="domain" description="DUF4190" evidence="2">
    <location>
        <begin position="32"/>
        <end position="93"/>
    </location>
</feature>
<keyword evidence="4" id="KW-1185">Reference proteome</keyword>
<evidence type="ECO:0000313" key="3">
    <source>
        <dbReference type="EMBL" id="AWR20850.1"/>
    </source>
</evidence>
<dbReference type="InterPro" id="IPR025241">
    <property type="entry name" value="DUF4190"/>
</dbReference>
<feature type="transmembrane region" description="Helical" evidence="1">
    <location>
        <begin position="78"/>
        <end position="107"/>
    </location>
</feature>
<evidence type="ECO:0000256" key="1">
    <source>
        <dbReference type="SAM" id="Phobius"/>
    </source>
</evidence>
<proteinExistence type="predicted"/>
<keyword evidence="1" id="KW-1133">Transmembrane helix</keyword>
<reference evidence="3 4" key="1">
    <citation type="submission" date="2017-10" db="EMBL/GenBank/DDBJ databases">
        <title>Genome of an Actinobacterium that displays light-enhanced growth.</title>
        <authorList>
            <person name="Maresca J.A."/>
            <person name="Hempel P."/>
            <person name="Shevchenko O."/>
            <person name="Miller K.J."/>
            <person name="Hahn M.W."/>
        </authorList>
    </citation>
    <scope>NUCLEOTIDE SEQUENCE [LARGE SCALE GENOMIC DNA]</scope>
    <source>
        <strain evidence="3 4">MWH-Mo1</strain>
    </source>
</reference>
<dbReference type="RefSeq" id="WP_110232756.1">
    <property type="nucleotide sequence ID" value="NZ_CP023994.1"/>
</dbReference>
<protein>
    <recommendedName>
        <fullName evidence="2">DUF4190 domain-containing protein</fullName>
    </recommendedName>
</protein>
<dbReference type="KEGG" id="aum:AURMO_00231"/>
<gene>
    <name evidence="3" type="ORF">AURMO_00231</name>
</gene>
<sequence length="116" mass="11836">MTEKAAPKTPKATKPVTVVTPEAVPVAKTNVLAIVALVAGIAGLTVIPFVSSIVAVVTGHMARKEVRRTGEQGEGLALAGLITGYIGLGLGVLVAVLLIAFFGIVIASGMNGYYDY</sequence>
<feature type="transmembrane region" description="Helical" evidence="1">
    <location>
        <begin position="31"/>
        <end position="57"/>
    </location>
</feature>
<organism evidence="3 4">
    <name type="scientific">Aurantimicrobium photophilum</name>
    <dbReference type="NCBI Taxonomy" id="1987356"/>
    <lineage>
        <taxon>Bacteria</taxon>
        <taxon>Bacillati</taxon>
        <taxon>Actinomycetota</taxon>
        <taxon>Actinomycetes</taxon>
        <taxon>Micrococcales</taxon>
        <taxon>Microbacteriaceae</taxon>
        <taxon>Aurantimicrobium</taxon>
    </lineage>
</organism>
<dbReference type="EMBL" id="CP023994">
    <property type="protein sequence ID" value="AWR20850.1"/>
    <property type="molecule type" value="Genomic_DNA"/>
</dbReference>
<dbReference type="AlphaFoldDB" id="A0A2Z3RWC4"/>
<keyword evidence="1" id="KW-0812">Transmembrane</keyword>
<evidence type="ECO:0000259" key="2">
    <source>
        <dbReference type="Pfam" id="PF13828"/>
    </source>
</evidence>